<gene>
    <name evidence="1" type="ORF">JGS22_020915</name>
</gene>
<dbReference type="InterPro" id="IPR027417">
    <property type="entry name" value="P-loop_NTPase"/>
</dbReference>
<dbReference type="Gene3D" id="3.40.50.300">
    <property type="entry name" value="P-loop containing nucleotide triphosphate hydrolases"/>
    <property type="match status" value="1"/>
</dbReference>
<keyword evidence="2" id="KW-1185">Reference proteome</keyword>
<reference evidence="1" key="1">
    <citation type="submission" date="2021-06" db="EMBL/GenBank/DDBJ databases">
        <title>Sequencing of actinobacteria type strains.</title>
        <authorList>
            <person name="Nguyen G.-S."/>
            <person name="Wentzel A."/>
        </authorList>
    </citation>
    <scope>NUCLEOTIDE SEQUENCE</scope>
    <source>
        <strain evidence="1">P38-E01</strain>
    </source>
</reference>
<dbReference type="SUPFAM" id="SSF52540">
    <property type="entry name" value="P-loop containing nucleoside triphosphate hydrolases"/>
    <property type="match status" value="1"/>
</dbReference>
<dbReference type="RefSeq" id="WP_211043210.1">
    <property type="nucleotide sequence ID" value="NZ_JAELVF020000001.1"/>
</dbReference>
<dbReference type="Proteomes" id="UP000694501">
    <property type="component" value="Unassembled WGS sequence"/>
</dbReference>
<evidence type="ECO:0008006" key="3">
    <source>
        <dbReference type="Google" id="ProtNLM"/>
    </source>
</evidence>
<evidence type="ECO:0000313" key="1">
    <source>
        <dbReference type="EMBL" id="MBU7600025.1"/>
    </source>
</evidence>
<protein>
    <recommendedName>
        <fullName evidence="3">Uridine kinase</fullName>
    </recommendedName>
</protein>
<sequence>MSTEPSDREPAAWSIGELASWLAGAPPSCGPVRLLGIDGHAGSGKTTLAARLSTLLGGAPVLHLDDLSRHEELFDWTERLGDQVVRPLSRGRTARYQVYDWVHRHAIHSAELPPAPAVLVEGVGAGRRALRPHLCAALWLDLPPETAWERGLHRDGEELADFWHEWVAEERAHFADDPTLPYARYLVRQSDGDFRVLPGPAHPLHAVRVGP</sequence>
<evidence type="ECO:0000313" key="2">
    <source>
        <dbReference type="Proteomes" id="UP000694501"/>
    </source>
</evidence>
<proteinExistence type="predicted"/>
<name>A0A949JTU7_9ACTN</name>
<organism evidence="1 2">
    <name type="scientific">Streptomyces tardus</name>
    <dbReference type="NCBI Taxonomy" id="2780544"/>
    <lineage>
        <taxon>Bacteria</taxon>
        <taxon>Bacillati</taxon>
        <taxon>Actinomycetota</taxon>
        <taxon>Actinomycetes</taxon>
        <taxon>Kitasatosporales</taxon>
        <taxon>Streptomycetaceae</taxon>
        <taxon>Streptomyces</taxon>
    </lineage>
</organism>
<comment type="caution">
    <text evidence="1">The sequence shown here is derived from an EMBL/GenBank/DDBJ whole genome shotgun (WGS) entry which is preliminary data.</text>
</comment>
<dbReference type="AlphaFoldDB" id="A0A949JTU7"/>
<dbReference type="EMBL" id="JAELVF020000001">
    <property type="protein sequence ID" value="MBU7600025.1"/>
    <property type="molecule type" value="Genomic_DNA"/>
</dbReference>
<accession>A0A949JTU7</accession>